<evidence type="ECO:0000313" key="2">
    <source>
        <dbReference type="EMBL" id="SPZ04906.1"/>
    </source>
</evidence>
<evidence type="ECO:0000313" key="3">
    <source>
        <dbReference type="Proteomes" id="UP000250443"/>
    </source>
</evidence>
<organism evidence="2 3">
    <name type="scientific">Pseudomonas luteola</name>
    <dbReference type="NCBI Taxonomy" id="47886"/>
    <lineage>
        <taxon>Bacteria</taxon>
        <taxon>Pseudomonadati</taxon>
        <taxon>Pseudomonadota</taxon>
        <taxon>Gammaproteobacteria</taxon>
        <taxon>Pseudomonadales</taxon>
        <taxon>Pseudomonadaceae</taxon>
        <taxon>Pseudomonas</taxon>
    </lineage>
</organism>
<dbReference type="RefSeq" id="WP_074828639.1">
    <property type="nucleotide sequence ID" value="NZ_DAMAAI010000016.1"/>
</dbReference>
<dbReference type="AlphaFoldDB" id="A0A2X2CGX5"/>
<dbReference type="Proteomes" id="UP000250443">
    <property type="component" value="Unassembled WGS sequence"/>
</dbReference>
<evidence type="ECO:0000256" key="1">
    <source>
        <dbReference type="SAM" id="MobiDB-lite"/>
    </source>
</evidence>
<gene>
    <name evidence="2" type="ORF">NCTC11842_01426</name>
</gene>
<proteinExistence type="predicted"/>
<accession>A0A2X2CGX5</accession>
<protein>
    <submittedName>
        <fullName evidence="2">Uncharacterized protein</fullName>
    </submittedName>
</protein>
<sequence length="221" mass="23595">MRFTSLIMQGLILLSLIGINAQTYLSRETLSEVSKSIANAQQQPVQIQPTVQDIPDYVRAKLDKVQTLEAQNAALKAIVATLNFSGKEDDQSRMDTMLPPLPTSLGPGPGIEGLPSPPPSLKSMFSPPQGPTADSSVAGAAAPKVASSKTSSQNGQQIITPIRFQPNGSLVYLAMDGVIRVVHVNSQVYGVNGKYLGEKAGKAEFEIQGKRFVLPLITEHS</sequence>
<reference evidence="2 3" key="1">
    <citation type="submission" date="2018-06" db="EMBL/GenBank/DDBJ databases">
        <authorList>
            <consortium name="Pathogen Informatics"/>
            <person name="Doyle S."/>
        </authorList>
    </citation>
    <scope>NUCLEOTIDE SEQUENCE [LARGE SCALE GENOMIC DNA]</scope>
    <source>
        <strain evidence="2 3">NCTC11842</strain>
    </source>
</reference>
<name>A0A2X2CGX5_PSELU</name>
<feature type="region of interest" description="Disordered" evidence="1">
    <location>
        <begin position="89"/>
        <end position="153"/>
    </location>
</feature>
<dbReference type="EMBL" id="UAUF01000010">
    <property type="protein sequence ID" value="SPZ04906.1"/>
    <property type="molecule type" value="Genomic_DNA"/>
</dbReference>
<dbReference type="GeneID" id="300269619"/>